<organism evidence="2 3">
    <name type="scientific">Georgenia thermotolerans</name>
    <dbReference type="NCBI Taxonomy" id="527326"/>
    <lineage>
        <taxon>Bacteria</taxon>
        <taxon>Bacillati</taxon>
        <taxon>Actinomycetota</taxon>
        <taxon>Actinomycetes</taxon>
        <taxon>Micrococcales</taxon>
        <taxon>Bogoriellaceae</taxon>
        <taxon>Georgenia</taxon>
    </lineage>
</organism>
<evidence type="ECO:0000313" key="2">
    <source>
        <dbReference type="EMBL" id="KAE8763122.1"/>
    </source>
</evidence>
<keyword evidence="1" id="KW-0472">Membrane</keyword>
<dbReference type="EMBL" id="WHJE01000093">
    <property type="protein sequence ID" value="KAE8763122.1"/>
    <property type="molecule type" value="Genomic_DNA"/>
</dbReference>
<name>A0A7J5UL82_9MICO</name>
<evidence type="ECO:0008006" key="4">
    <source>
        <dbReference type="Google" id="ProtNLM"/>
    </source>
</evidence>
<keyword evidence="1" id="KW-0812">Transmembrane</keyword>
<gene>
    <name evidence="2" type="ORF">GB883_15790</name>
</gene>
<feature type="transmembrane region" description="Helical" evidence="1">
    <location>
        <begin position="20"/>
        <end position="36"/>
    </location>
</feature>
<dbReference type="AlphaFoldDB" id="A0A7J5UL82"/>
<dbReference type="Proteomes" id="UP000451860">
    <property type="component" value="Unassembled WGS sequence"/>
</dbReference>
<keyword evidence="1" id="KW-1133">Transmembrane helix</keyword>
<evidence type="ECO:0000256" key="1">
    <source>
        <dbReference type="SAM" id="Phobius"/>
    </source>
</evidence>
<sequence>MTMDVWAAAGAGGHGGNPGLILIPVAVAITVATMWVKRRRDVASSDALRELAHARGWSYLPEGDRDWDDRWIFPPFATGQYRRAYHVLRGQVPAGAAREFVAYDYGWTTGGGQTRMRRHARVLAVRTPFTVPPVLLRREGVADRLTAAFGADVRVGDEAFDRRFWLTSTDPAVAAGLYRPAVVAAVAALDPEVLVFDQGWLVWVAEGTTWDVAEVPGVLAGVAAVVDAAGPRA</sequence>
<accession>A0A7J5UL82</accession>
<dbReference type="OrthoDB" id="3429251at2"/>
<reference evidence="2 3" key="1">
    <citation type="submission" date="2019-10" db="EMBL/GenBank/DDBJ databases">
        <title>Georgenia wutianyii sp. nov. and Georgenia yuyongxinii sp. nov. isolated from plateau pika (Ochotona curzoniae) in the Qinghai-Tibet plateau of China.</title>
        <authorList>
            <person name="Tian Z."/>
        </authorList>
    </citation>
    <scope>NUCLEOTIDE SEQUENCE [LARGE SCALE GENOMIC DNA]</scope>
    <source>
        <strain evidence="2 3">DSM 21501</strain>
    </source>
</reference>
<keyword evidence="3" id="KW-1185">Reference proteome</keyword>
<protein>
    <recommendedName>
        <fullName evidence="4">DUF3137 domain-containing protein</fullName>
    </recommendedName>
</protein>
<proteinExistence type="predicted"/>
<comment type="caution">
    <text evidence="2">The sequence shown here is derived from an EMBL/GenBank/DDBJ whole genome shotgun (WGS) entry which is preliminary data.</text>
</comment>
<evidence type="ECO:0000313" key="3">
    <source>
        <dbReference type="Proteomes" id="UP000451860"/>
    </source>
</evidence>
<dbReference type="RefSeq" id="WP_152202606.1">
    <property type="nucleotide sequence ID" value="NZ_VUKF01000016.1"/>
</dbReference>